<sequence length="342" mass="38126">MSDPRQHEKYEQYEGGSSEAERKVFEELAQRIVRIQRINQDTGRLPGPDRAFHAKTTLAVDNARVRFHTDLPLSLREGFVQPGAEYPALVRYSNAAGVPAADAAQDLRGIAVRIVVGDDERHDLLMLNIPASHAANAREFVEFAEVMAGASGTAQVAYRFLVKLPRAVGRPAATRMRKTLQKAVARKIGSLSQERYWSQAPILWGDAGPVQYQLRPNPGGLPAPKPDRSDRDRLRTEFAARLRERDVVYELCLQRFVDEATTPVENASVEWPEDVAPPVPVATLTIPRQDLDSNEAVAVTRRIEQLVFTPWRTTDAFRPLGNLNRSRDAAYGASSARRLGQE</sequence>
<protein>
    <recommendedName>
        <fullName evidence="3">Catalase</fullName>
    </recommendedName>
</protein>
<gene>
    <name evidence="1" type="ORF">Sviol_57990</name>
</gene>
<evidence type="ECO:0000313" key="2">
    <source>
        <dbReference type="Proteomes" id="UP001050808"/>
    </source>
</evidence>
<dbReference type="PROSITE" id="PS51402">
    <property type="entry name" value="CATALASE_3"/>
    <property type="match status" value="1"/>
</dbReference>
<keyword evidence="2" id="KW-1185">Reference proteome</keyword>
<dbReference type="RefSeq" id="WP_189971692.1">
    <property type="nucleotide sequence ID" value="NZ_BMUA01000052.1"/>
</dbReference>
<dbReference type="Proteomes" id="UP001050808">
    <property type="component" value="Unassembled WGS sequence"/>
</dbReference>
<evidence type="ECO:0000313" key="1">
    <source>
        <dbReference type="EMBL" id="GHI41391.1"/>
    </source>
</evidence>
<evidence type="ECO:0008006" key="3">
    <source>
        <dbReference type="Google" id="ProtNLM"/>
    </source>
</evidence>
<organism evidence="1 2">
    <name type="scientific">Streptomyces violascens</name>
    <dbReference type="NCBI Taxonomy" id="67381"/>
    <lineage>
        <taxon>Bacteria</taxon>
        <taxon>Bacillati</taxon>
        <taxon>Actinomycetota</taxon>
        <taxon>Actinomycetes</taxon>
        <taxon>Kitasatosporales</taxon>
        <taxon>Streptomycetaceae</taxon>
        <taxon>Streptomyces</taxon>
    </lineage>
</organism>
<reference evidence="1" key="1">
    <citation type="submission" date="2024-05" db="EMBL/GenBank/DDBJ databases">
        <title>Whole genome shotgun sequence of Streptomyces violascens NBRC 12920.</title>
        <authorList>
            <person name="Komaki H."/>
            <person name="Tamura T."/>
        </authorList>
    </citation>
    <scope>NUCLEOTIDE SEQUENCE</scope>
    <source>
        <strain evidence="1">NBRC 12920</strain>
    </source>
</reference>
<proteinExistence type="predicted"/>
<dbReference type="InterPro" id="IPR020835">
    <property type="entry name" value="Catalase_sf"/>
</dbReference>
<name>A0ABQ3QVU2_9ACTN</name>
<accession>A0ABQ3QVU2</accession>
<dbReference type="Gene3D" id="2.40.180.10">
    <property type="entry name" value="Catalase core domain"/>
    <property type="match status" value="1"/>
</dbReference>
<dbReference type="EMBL" id="BNDY01000017">
    <property type="protein sequence ID" value="GHI41391.1"/>
    <property type="molecule type" value="Genomic_DNA"/>
</dbReference>
<dbReference type="InterPro" id="IPR018028">
    <property type="entry name" value="Catalase"/>
</dbReference>
<comment type="caution">
    <text evidence="1">The sequence shown here is derived from an EMBL/GenBank/DDBJ whole genome shotgun (WGS) entry which is preliminary data.</text>
</comment>
<dbReference type="SUPFAM" id="SSF56634">
    <property type="entry name" value="Heme-dependent catalase-like"/>
    <property type="match status" value="1"/>
</dbReference>